<evidence type="ECO:0000313" key="2">
    <source>
        <dbReference type="Proteomes" id="UP000016617"/>
    </source>
</evidence>
<accession>U2JEG7</accession>
<dbReference type="EMBL" id="AWVA01000014">
    <property type="protein sequence ID" value="ERJ78437.1"/>
    <property type="molecule type" value="Genomic_DNA"/>
</dbReference>
<sequence length="44" mass="5099">MAEPFSLGLQTRPDFSQTFSFGGTIKEQKSSLDKRKKHYDDFKT</sequence>
<gene>
    <name evidence="1" type="ORF">HMPREF1557_00240</name>
</gene>
<dbReference type="PATRIC" id="fig|1227275.3.peg.210"/>
<protein>
    <submittedName>
        <fullName evidence="1">Uncharacterized protein</fullName>
    </submittedName>
</protein>
<reference evidence="1 2" key="1">
    <citation type="submission" date="2013-06" db="EMBL/GenBank/DDBJ databases">
        <authorList>
            <person name="Weinstock G."/>
            <person name="Sodergren E."/>
            <person name="Lobos E.A."/>
            <person name="Fulton L."/>
            <person name="Fulton R."/>
            <person name="Courtney L."/>
            <person name="Fronick C."/>
            <person name="O'Laughlin M."/>
            <person name="Godfrey J."/>
            <person name="Wilson R.M."/>
            <person name="Miner T."/>
            <person name="Farmer C."/>
            <person name="Delehaunty K."/>
            <person name="Cordes M."/>
            <person name="Minx P."/>
            <person name="Tomlinson C."/>
            <person name="Chen J."/>
            <person name="Wollam A."/>
            <person name="Pepin K.H."/>
            <person name="Bhonagiri V."/>
            <person name="Zhang X."/>
            <person name="Warren W."/>
            <person name="Mitreva M."/>
            <person name="Mardis E.R."/>
            <person name="Wilson R.K."/>
        </authorList>
    </citation>
    <scope>NUCLEOTIDE SEQUENCE [LARGE SCALE GENOMIC DNA]</scope>
    <source>
        <strain evidence="1 2">W1703</strain>
    </source>
</reference>
<comment type="caution">
    <text evidence="1">The sequence shown here is derived from an EMBL/GenBank/DDBJ whole genome shotgun (WGS) entry which is preliminary data.</text>
</comment>
<dbReference type="HOGENOM" id="CLU_3222847_0_0_9"/>
<dbReference type="Proteomes" id="UP000016617">
    <property type="component" value="Unassembled WGS sequence"/>
</dbReference>
<name>U2JEG7_9STRE</name>
<evidence type="ECO:0000313" key="1">
    <source>
        <dbReference type="EMBL" id="ERJ78437.1"/>
    </source>
</evidence>
<dbReference type="AlphaFoldDB" id="U2JEG7"/>
<proteinExistence type="predicted"/>
<organism evidence="1 2">
    <name type="scientific">Streptococcus sobrinus W1703</name>
    <dbReference type="NCBI Taxonomy" id="1227275"/>
    <lineage>
        <taxon>Bacteria</taxon>
        <taxon>Bacillati</taxon>
        <taxon>Bacillota</taxon>
        <taxon>Bacilli</taxon>
        <taxon>Lactobacillales</taxon>
        <taxon>Streptococcaceae</taxon>
        <taxon>Streptococcus</taxon>
    </lineage>
</organism>